<dbReference type="Gene3D" id="3.20.20.120">
    <property type="entry name" value="Enolase-like C-terminal domain"/>
    <property type="match status" value="1"/>
</dbReference>
<dbReference type="InterPro" id="IPR036849">
    <property type="entry name" value="Enolase-like_C_sf"/>
</dbReference>
<name>A0ABY7YXU0_9HYPH</name>
<evidence type="ECO:0000313" key="1">
    <source>
        <dbReference type="EMBL" id="WDR06171.1"/>
    </source>
</evidence>
<evidence type="ECO:0000313" key="2">
    <source>
        <dbReference type="Proteomes" id="UP001222118"/>
    </source>
</evidence>
<dbReference type="Proteomes" id="UP001222118">
    <property type="component" value="Chromosome"/>
</dbReference>
<protein>
    <submittedName>
        <fullName evidence="1">Mandelate racemase</fullName>
    </submittedName>
</protein>
<reference evidence="1 2" key="1">
    <citation type="submission" date="2023-02" db="EMBL/GenBank/DDBJ databases">
        <title>Devosia chondri sp. nov., isolated from the phycosphere of marine algae.</title>
        <authorList>
            <person name="Kim J.M."/>
            <person name="Lee J.K."/>
            <person name="Choi B.J."/>
            <person name="Bayburt H."/>
            <person name="Jeon C.O."/>
        </authorList>
    </citation>
    <scope>NUCLEOTIDE SEQUENCE [LARGE SCALE GENOMIC DNA]</scope>
    <source>
        <strain evidence="1 2">G2-5</strain>
    </source>
</reference>
<accession>A0ABY7YXU0</accession>
<dbReference type="EMBL" id="CP118247">
    <property type="protein sequence ID" value="WDR06171.1"/>
    <property type="molecule type" value="Genomic_DNA"/>
</dbReference>
<proteinExistence type="predicted"/>
<organism evidence="1 2">
    <name type="scientific">Devosia rhodophyticola</name>
    <dbReference type="NCBI Taxonomy" id="3026423"/>
    <lineage>
        <taxon>Bacteria</taxon>
        <taxon>Pseudomonadati</taxon>
        <taxon>Pseudomonadota</taxon>
        <taxon>Alphaproteobacteria</taxon>
        <taxon>Hyphomicrobiales</taxon>
        <taxon>Devosiaceae</taxon>
        <taxon>Devosia</taxon>
    </lineage>
</organism>
<sequence length="484" mass="52521">MSAPGVKLLSSTLVIRNAFTRLPFRFGAVTMEAAATGILQLEVEFADKSRSTGVASDILAYKWFDKDPAKTPADNVADLLRALRVARDIYQQMPAATPYDLWNVAHKEIERAVLALGLNRLIASFASSMLERAVIDAVGRHLGLSFDQMLRKNALGLRPETIFPAIRFTDILAALPDRPATQIALRHTVGMLDPLTDAQLDGDSPDDGLPVSLESYIRTDELGYLKIKLGGDQPADIARLGEIADVVKALGRPIQVTLDGNEQYQSIDDFAAVIDDIRAIPALDALYQSILFIEQPLHRDVAMNAPISTAAKAAIGRPLLIDEADGWTTAFSDAINLGYEGVSHKNCKGVYRSLLNAALADQRNKADGHVHYFQSAEDLTDLAVVPLQADLAMIASLGIPHVERNGHHYFVGLVHLPAAEQAGALLHHGDLYENVGGLARLRIARGNLEIGSLQVPGFGVVDHPDLTDAIAEADWRFSMLETKP</sequence>
<dbReference type="SUPFAM" id="SSF51604">
    <property type="entry name" value="Enolase C-terminal domain-like"/>
    <property type="match status" value="1"/>
</dbReference>
<gene>
    <name evidence="1" type="ORF">PSQ90_01550</name>
</gene>
<keyword evidence="2" id="KW-1185">Reference proteome</keyword>
<dbReference type="RefSeq" id="WP_282211685.1">
    <property type="nucleotide sequence ID" value="NZ_CP118247.1"/>
</dbReference>